<dbReference type="InterPro" id="IPR006311">
    <property type="entry name" value="TAT_signal"/>
</dbReference>
<dbReference type="GO" id="GO:0016853">
    <property type="term" value="F:isomerase activity"/>
    <property type="evidence" value="ECO:0007669"/>
    <property type="project" value="UniProtKB-KW"/>
</dbReference>
<organism evidence="3 4">
    <name type="scientific">Mumia zhuanghuii</name>
    <dbReference type="NCBI Taxonomy" id="2585211"/>
    <lineage>
        <taxon>Bacteria</taxon>
        <taxon>Bacillati</taxon>
        <taxon>Actinomycetota</taxon>
        <taxon>Actinomycetes</taxon>
        <taxon>Propionibacteriales</taxon>
        <taxon>Nocardioidaceae</taxon>
        <taxon>Mumia</taxon>
    </lineage>
</organism>
<evidence type="ECO:0000313" key="3">
    <source>
        <dbReference type="EMBL" id="KAA1422717.1"/>
    </source>
</evidence>
<dbReference type="EMBL" id="VDFQ02000003">
    <property type="protein sequence ID" value="KAA1422717.1"/>
    <property type="molecule type" value="Genomic_DNA"/>
</dbReference>
<comment type="caution">
    <text evidence="3">The sequence shown here is derived from an EMBL/GenBank/DDBJ whole genome shotgun (WGS) entry which is preliminary data.</text>
</comment>
<dbReference type="SUPFAM" id="SSF51658">
    <property type="entry name" value="Xylose isomerase-like"/>
    <property type="match status" value="1"/>
</dbReference>
<dbReference type="Proteomes" id="UP000307768">
    <property type="component" value="Unassembled WGS sequence"/>
</dbReference>
<dbReference type="AlphaFoldDB" id="A0A5Q6RXC5"/>
<dbReference type="Gene3D" id="3.20.20.150">
    <property type="entry name" value="Divalent-metal-dependent TIM barrel enzymes"/>
    <property type="match status" value="1"/>
</dbReference>
<feature type="region of interest" description="Disordered" evidence="1">
    <location>
        <begin position="47"/>
        <end position="66"/>
    </location>
</feature>
<gene>
    <name evidence="3" type="ORF">FE697_011125</name>
</gene>
<dbReference type="PROSITE" id="PS51318">
    <property type="entry name" value="TAT"/>
    <property type="match status" value="1"/>
</dbReference>
<evidence type="ECO:0000313" key="4">
    <source>
        <dbReference type="Proteomes" id="UP000307768"/>
    </source>
</evidence>
<dbReference type="PANTHER" id="PTHR12110">
    <property type="entry name" value="HYDROXYPYRUVATE ISOMERASE"/>
    <property type="match status" value="1"/>
</dbReference>
<keyword evidence="3" id="KW-0413">Isomerase</keyword>
<accession>A0A5Q6RXC5</accession>
<dbReference type="InterPro" id="IPR050312">
    <property type="entry name" value="IolE/XylAMocC-like"/>
</dbReference>
<feature type="domain" description="Xylose isomerase-like TIM barrel" evidence="2">
    <location>
        <begin position="92"/>
        <end position="288"/>
    </location>
</feature>
<proteinExistence type="predicted"/>
<dbReference type="InterPro" id="IPR013022">
    <property type="entry name" value="Xyl_isomerase-like_TIM-brl"/>
</dbReference>
<dbReference type="PANTHER" id="PTHR12110:SF41">
    <property type="entry name" value="INOSOSE DEHYDRATASE"/>
    <property type="match status" value="1"/>
</dbReference>
<name>A0A5Q6RXC5_9ACTN</name>
<dbReference type="InterPro" id="IPR036237">
    <property type="entry name" value="Xyl_isomerase-like_sf"/>
</dbReference>
<protein>
    <submittedName>
        <fullName evidence="3">Sugar phosphate isomerase/epimerase</fullName>
    </submittedName>
</protein>
<dbReference type="RefSeq" id="WP_149769667.1">
    <property type="nucleotide sequence ID" value="NZ_VDFQ02000003.1"/>
</dbReference>
<sequence>MCYGFDGDKALDEAAERSGLNRRRLLQGLAGTAAAGALAFGVPGTAAAASPATNGKGKPHQGRRRLDPDSISIQLYSLRDDLAKDYDSSLRYVAGAGYRKVEQAGYYGRTARELRKFHDRLRIRTSSSHDGLSTTRTALYTKLDNANTLGQRYVVVPYLVNDDPEQWKRWAYQMNSEAAAAQREGLRYGYHNHAHEFLPLANGQRPWDILNAELDPVLVHFEVDLYWIATGAIQSGDGVDDPEGFITQHLDDAALKVRQYHVKDRNPDTGVMCDLGTGNLDFARIFAHHQVDEYIVENDRPNVTPRQTAEVGYDYLRALRF</sequence>
<evidence type="ECO:0000259" key="2">
    <source>
        <dbReference type="Pfam" id="PF01261"/>
    </source>
</evidence>
<reference evidence="3 4" key="1">
    <citation type="submission" date="2019-09" db="EMBL/GenBank/DDBJ databases">
        <title>Mumia zhuanghuii sp. nov. isolated from the intestinal contents of plateau pika (Ochotona curzoniae) in the Qinghai-Tibet plateau of China.</title>
        <authorList>
            <person name="Tian Z."/>
        </authorList>
    </citation>
    <scope>NUCLEOTIDE SEQUENCE [LARGE SCALE GENOMIC DNA]</scope>
    <source>
        <strain evidence="4">350</strain>
    </source>
</reference>
<dbReference type="OrthoDB" id="5182842at2"/>
<evidence type="ECO:0000256" key="1">
    <source>
        <dbReference type="SAM" id="MobiDB-lite"/>
    </source>
</evidence>
<dbReference type="Pfam" id="PF01261">
    <property type="entry name" value="AP_endonuc_2"/>
    <property type="match status" value="1"/>
</dbReference>